<dbReference type="GO" id="GO:0016192">
    <property type="term" value="P:vesicle-mediated transport"/>
    <property type="evidence" value="ECO:0007669"/>
    <property type="project" value="InterPro"/>
</dbReference>
<keyword evidence="5" id="KW-1185">Reference proteome</keyword>
<dbReference type="InterPro" id="IPR057567">
    <property type="entry name" value="TPR_TTI1_C"/>
</dbReference>
<evidence type="ECO:0000259" key="3">
    <source>
        <dbReference type="PROSITE" id="PS50966"/>
    </source>
</evidence>
<dbReference type="InterPro" id="IPR043988">
    <property type="entry name" value="CCZ1/INTU_longin_2"/>
</dbReference>
<dbReference type="InterPro" id="IPR013176">
    <property type="entry name" value="Ccz1"/>
</dbReference>
<dbReference type="PROSITE" id="PS50966">
    <property type="entry name" value="ZF_SWIM"/>
    <property type="match status" value="1"/>
</dbReference>
<dbReference type="Pfam" id="PF24181">
    <property type="entry name" value="TPR_TTI1_C"/>
    <property type="match status" value="1"/>
</dbReference>
<dbReference type="Pfam" id="PF19031">
    <property type="entry name" value="Intu_longin_1"/>
    <property type="match status" value="1"/>
</dbReference>
<keyword evidence="2" id="KW-0862">Zinc</keyword>
<comment type="similarity">
    <text evidence="1">Belongs to the CCZ1 family.</text>
</comment>
<dbReference type="Pfam" id="PF19032">
    <property type="entry name" value="Intu_longin_2"/>
    <property type="match status" value="1"/>
</dbReference>
<dbReference type="GO" id="GO:0008270">
    <property type="term" value="F:zinc ion binding"/>
    <property type="evidence" value="ECO:0007669"/>
    <property type="project" value="UniProtKB-KW"/>
</dbReference>
<dbReference type="Proteomes" id="UP000479000">
    <property type="component" value="Unassembled WGS sequence"/>
</dbReference>
<dbReference type="PANTHER" id="PTHR13056">
    <property type="entry name" value="VACUOLAR FUSION PROTEIN CCZ1 HOMOLOG-RELATED"/>
    <property type="match status" value="1"/>
</dbReference>
<gene>
    <name evidence="4" type="ORF">NTEN_LOCUS4986</name>
</gene>
<evidence type="ECO:0000313" key="5">
    <source>
        <dbReference type="Proteomes" id="UP000479000"/>
    </source>
</evidence>
<sequence length="1417" mass="158506">MSQELPVHHQFGDGLHVRACCATGRAILPANALAEEAAAAAARTAEAAAADIAAARSATSATDSAISLANAKKTRTAATVATESVTSPRIASNPLTSLRATAATRRATLPATARTADGTEAAATAAAAGAAASATRATSTATWPAIARKATAPATLAANRDTSPAIAIVTNDRRDEEEKILFFHPRETNIDVQMREVGLSEAIVKFTENFDEAACDALHSQKTRKLFLQPEKDFWMIMTLNVPYGPKSTEVMEGSDYLGHEVETDVYRSVLTQAYSTARLFVGPFQAVLDSQNGDTALLVKKLDHFFKRYLLGLRLRDCDILTVFDGIQFLPLDKTTFLRCQCFVNLVEASFPLVAHSVLIYNNSLVWSGLNPDDAKVVFRYVSSNLLPSHLKANYLAHRTTSNNSPRIARFVTGPDCLIDLVYSDKTPKVYLGNVTQPSFFHLIVYKVVDLVLCLFVPSKETLKLELYRQLDAFLHTRMTELDVEINSYRKTVNDPPEAPDTRWVYFNTTNLATKDMLRDKKKGPQSDALVRALVKLHQNHIKKTLHCHRNGFHKDKGNNIRKSKGSNKINGYCPSRMRTITDVNTGHVTVYFTSLHVGHTNEIERLPFKKADKLVLAQKLVAGASQTKNANDTPVQMDDANADDLVNEIVSSNDMFRFFKPQGKLMAEHPALDVDDFMLVISTDRQLSLLERYGPSIVVMNGTHGLNPSSIVLTSILAVHSDRVFPCAFLLSNRTDVEIMSLFIQIVRDKMDNDVQVATFMTDVGGVYYDSWCNVMPPPRNRLLATFLVEQAWKRNLVKIQDRTKRECTLKSLRRLVDESDEEAFFRLLPATVAHLLADPVTSEFGEYFASEFVNNYRSWAYCFRECCGASTDKNLKSMYKTLKRVCCQGKKTIRLEKAVPSLLEFVTNEKFERSTSDDDKDALKVSIIQQRHESSRSIPMHHVVESGDGWTVKAQDSDDFYFVESKSDSCECNLKCEGCRCCLHSYRCSCSDNCVDNNMCEHIHLVAFLRAQTSMINNAEICVSPIILENHSMEVDRLVYKEDPPEAGFIRELDIVEDNPPQGVGFVNENDPSVTVELIGESDFSETAQLIRRDDPAVIRANNPQIAVELVSEDPAVRIREDPSETEDTLLEELSAYIRKPDQDVALKERVSKMWAEIRNELKFTSDYEVLERALKPVLPAILAARQHQATCVNRSIICWTGCSACRKMGTKKSLSLLSGRSNQFEEEAPGRPKDWMNLKHNNSARYAAVLQKIARQLLLNSDVAGGGTVVYALCDDFENKPIYRKEIIYLLIMMFKPSKADTEEYSHPMEQSGGEKPSVPDHITFTVDILNRSLHFLPSKETARQILVLQILEKGILVLNQYTDQLLPMVHKIWSPLVQRFGPGSDPLVLRRSFSLLQTLASTSKDFIRPRTC</sequence>
<dbReference type="GO" id="GO:0035658">
    <property type="term" value="C:Mon1-Ccz1 complex"/>
    <property type="evidence" value="ECO:0007669"/>
    <property type="project" value="InterPro"/>
</dbReference>
<proteinExistence type="inferred from homology"/>
<feature type="non-terminal residue" evidence="4">
    <location>
        <position position="1417"/>
    </location>
</feature>
<keyword evidence="2" id="KW-0863">Zinc-finger</keyword>
<accession>A0A6H5GA56</accession>
<dbReference type="InterPro" id="IPR043987">
    <property type="entry name" value="CCZ1/INTU/HSP4_longin_1"/>
</dbReference>
<dbReference type="OrthoDB" id="240546at2759"/>
<protein>
    <recommendedName>
        <fullName evidence="3">SWIM-type domain-containing protein</fullName>
    </recommendedName>
</protein>
<evidence type="ECO:0000256" key="1">
    <source>
        <dbReference type="ARBA" id="ARBA00005352"/>
    </source>
</evidence>
<dbReference type="PANTHER" id="PTHR13056:SF0">
    <property type="entry name" value="VACUOLAR FUSION PROTEIN CCZ1 HOMOLOG-RELATED"/>
    <property type="match status" value="1"/>
</dbReference>
<dbReference type="InterPro" id="IPR007527">
    <property type="entry name" value="Znf_SWIM"/>
</dbReference>
<evidence type="ECO:0000256" key="2">
    <source>
        <dbReference type="PROSITE-ProRule" id="PRU00325"/>
    </source>
</evidence>
<reference evidence="4 5" key="1">
    <citation type="submission" date="2020-02" db="EMBL/GenBank/DDBJ databases">
        <authorList>
            <person name="Ferguson B K."/>
        </authorList>
    </citation>
    <scope>NUCLEOTIDE SEQUENCE [LARGE SCALE GENOMIC DNA]</scope>
</reference>
<evidence type="ECO:0000313" key="4">
    <source>
        <dbReference type="EMBL" id="CAA9998703.1"/>
    </source>
</evidence>
<feature type="domain" description="SWIM-type" evidence="3">
    <location>
        <begin position="964"/>
        <end position="1014"/>
    </location>
</feature>
<keyword evidence="2" id="KW-0479">Metal-binding</keyword>
<organism evidence="4 5">
    <name type="scientific">Nesidiocoris tenuis</name>
    <dbReference type="NCBI Taxonomy" id="355587"/>
    <lineage>
        <taxon>Eukaryota</taxon>
        <taxon>Metazoa</taxon>
        <taxon>Ecdysozoa</taxon>
        <taxon>Arthropoda</taxon>
        <taxon>Hexapoda</taxon>
        <taxon>Insecta</taxon>
        <taxon>Pterygota</taxon>
        <taxon>Neoptera</taxon>
        <taxon>Paraneoptera</taxon>
        <taxon>Hemiptera</taxon>
        <taxon>Heteroptera</taxon>
        <taxon>Panheteroptera</taxon>
        <taxon>Cimicomorpha</taxon>
        <taxon>Miridae</taxon>
        <taxon>Dicyphina</taxon>
        <taxon>Nesidiocoris</taxon>
    </lineage>
</organism>
<name>A0A6H5GA56_9HEMI</name>
<dbReference type="EMBL" id="CADCXU010007306">
    <property type="protein sequence ID" value="CAA9998703.1"/>
    <property type="molecule type" value="Genomic_DNA"/>
</dbReference>